<dbReference type="Proteomes" id="UP000800035">
    <property type="component" value="Unassembled WGS sequence"/>
</dbReference>
<sequence>MATRGEHGRTTTVQQRALWRTTSTNLSSSIPTSHTSSQVVTTPASASAPHVSCSESRLQTPTDWHTSLGDISPPTLHSRYTAKSDAATVNCTVASLFCGDDVPGAAAAIAFQAGGQSDTPRAAEKGPSAQCLSSPWLELVPCSC</sequence>
<feature type="compositionally biased region" description="Polar residues" evidence="1">
    <location>
        <begin position="10"/>
        <end position="26"/>
    </location>
</feature>
<feature type="compositionally biased region" description="Low complexity" evidence="1">
    <location>
        <begin position="27"/>
        <end position="37"/>
    </location>
</feature>
<reference evidence="2" key="1">
    <citation type="journal article" date="2020" name="Stud. Mycol.">
        <title>101 Dothideomycetes genomes: a test case for predicting lifestyles and emergence of pathogens.</title>
        <authorList>
            <person name="Haridas S."/>
            <person name="Albert R."/>
            <person name="Binder M."/>
            <person name="Bloem J."/>
            <person name="Labutti K."/>
            <person name="Salamov A."/>
            <person name="Andreopoulos B."/>
            <person name="Baker S."/>
            <person name="Barry K."/>
            <person name="Bills G."/>
            <person name="Bluhm B."/>
            <person name="Cannon C."/>
            <person name="Castanera R."/>
            <person name="Culley D."/>
            <person name="Daum C."/>
            <person name="Ezra D."/>
            <person name="Gonzalez J."/>
            <person name="Henrissat B."/>
            <person name="Kuo A."/>
            <person name="Liang C."/>
            <person name="Lipzen A."/>
            <person name="Lutzoni F."/>
            <person name="Magnuson J."/>
            <person name="Mondo S."/>
            <person name="Nolan M."/>
            <person name="Ohm R."/>
            <person name="Pangilinan J."/>
            <person name="Park H.-J."/>
            <person name="Ramirez L."/>
            <person name="Alfaro M."/>
            <person name="Sun H."/>
            <person name="Tritt A."/>
            <person name="Yoshinaga Y."/>
            <person name="Zwiers L.-H."/>
            <person name="Turgeon B."/>
            <person name="Goodwin S."/>
            <person name="Spatafora J."/>
            <person name="Crous P."/>
            <person name="Grigoriev I."/>
        </authorList>
    </citation>
    <scope>NUCLEOTIDE SEQUENCE</scope>
    <source>
        <strain evidence="2">CBS 675.92</strain>
    </source>
</reference>
<accession>A0A6A5TXF9</accession>
<gene>
    <name evidence="2" type="ORF">CC80DRAFT_93001</name>
</gene>
<feature type="region of interest" description="Disordered" evidence="1">
    <location>
        <begin position="1"/>
        <end position="51"/>
    </location>
</feature>
<proteinExistence type="predicted"/>
<evidence type="ECO:0000256" key="1">
    <source>
        <dbReference type="SAM" id="MobiDB-lite"/>
    </source>
</evidence>
<evidence type="ECO:0000313" key="2">
    <source>
        <dbReference type="EMBL" id="KAF1955376.1"/>
    </source>
</evidence>
<evidence type="ECO:0000313" key="3">
    <source>
        <dbReference type="Proteomes" id="UP000800035"/>
    </source>
</evidence>
<name>A0A6A5TXF9_9PLEO</name>
<dbReference type="AlphaFoldDB" id="A0A6A5TXF9"/>
<dbReference type="EMBL" id="ML976995">
    <property type="protein sequence ID" value="KAF1955376.1"/>
    <property type="molecule type" value="Genomic_DNA"/>
</dbReference>
<keyword evidence="3" id="KW-1185">Reference proteome</keyword>
<organism evidence="2 3">
    <name type="scientific">Byssothecium circinans</name>
    <dbReference type="NCBI Taxonomy" id="147558"/>
    <lineage>
        <taxon>Eukaryota</taxon>
        <taxon>Fungi</taxon>
        <taxon>Dikarya</taxon>
        <taxon>Ascomycota</taxon>
        <taxon>Pezizomycotina</taxon>
        <taxon>Dothideomycetes</taxon>
        <taxon>Pleosporomycetidae</taxon>
        <taxon>Pleosporales</taxon>
        <taxon>Massarineae</taxon>
        <taxon>Massarinaceae</taxon>
        <taxon>Byssothecium</taxon>
    </lineage>
</organism>
<protein>
    <submittedName>
        <fullName evidence="2">Uncharacterized protein</fullName>
    </submittedName>
</protein>